<name>A0AA38L469_TAXCH</name>
<protein>
    <submittedName>
        <fullName evidence="2">Uncharacterized protein</fullName>
    </submittedName>
</protein>
<dbReference type="EMBL" id="JAHRHJ020000006">
    <property type="protein sequence ID" value="KAH9312696.1"/>
    <property type="molecule type" value="Genomic_DNA"/>
</dbReference>
<feature type="non-terminal residue" evidence="2">
    <location>
        <position position="1"/>
    </location>
</feature>
<dbReference type="Proteomes" id="UP000824469">
    <property type="component" value="Unassembled WGS sequence"/>
</dbReference>
<gene>
    <name evidence="2" type="ORF">KI387_027731</name>
</gene>
<comment type="caution">
    <text evidence="2">The sequence shown here is derived from an EMBL/GenBank/DDBJ whole genome shotgun (WGS) entry which is preliminary data.</text>
</comment>
<reference evidence="2 3" key="1">
    <citation type="journal article" date="2021" name="Nat. Plants">
        <title>The Taxus genome provides insights into paclitaxel biosynthesis.</title>
        <authorList>
            <person name="Xiong X."/>
            <person name="Gou J."/>
            <person name="Liao Q."/>
            <person name="Li Y."/>
            <person name="Zhou Q."/>
            <person name="Bi G."/>
            <person name="Li C."/>
            <person name="Du R."/>
            <person name="Wang X."/>
            <person name="Sun T."/>
            <person name="Guo L."/>
            <person name="Liang H."/>
            <person name="Lu P."/>
            <person name="Wu Y."/>
            <person name="Zhang Z."/>
            <person name="Ro D.K."/>
            <person name="Shang Y."/>
            <person name="Huang S."/>
            <person name="Yan J."/>
        </authorList>
    </citation>
    <scope>NUCLEOTIDE SEQUENCE [LARGE SCALE GENOMIC DNA]</scope>
    <source>
        <strain evidence="2">Ta-2019</strain>
    </source>
</reference>
<dbReference type="AlphaFoldDB" id="A0AA38L469"/>
<sequence>GQEERYSPPGNMSSASKMRSELRSHHGHDRQSWANMAQKDLQDGELEDIDKSSGELVQLKKALSRDEREKIRFMGVGRKRDFLCLERINGKM</sequence>
<feature type="non-terminal residue" evidence="2">
    <location>
        <position position="92"/>
    </location>
</feature>
<evidence type="ECO:0000313" key="2">
    <source>
        <dbReference type="EMBL" id="KAH9312696.1"/>
    </source>
</evidence>
<feature type="region of interest" description="Disordered" evidence="1">
    <location>
        <begin position="1"/>
        <end position="52"/>
    </location>
</feature>
<organism evidence="2 3">
    <name type="scientific">Taxus chinensis</name>
    <name type="common">Chinese yew</name>
    <name type="synonym">Taxus wallichiana var. chinensis</name>
    <dbReference type="NCBI Taxonomy" id="29808"/>
    <lineage>
        <taxon>Eukaryota</taxon>
        <taxon>Viridiplantae</taxon>
        <taxon>Streptophyta</taxon>
        <taxon>Embryophyta</taxon>
        <taxon>Tracheophyta</taxon>
        <taxon>Spermatophyta</taxon>
        <taxon>Pinopsida</taxon>
        <taxon>Pinidae</taxon>
        <taxon>Conifers II</taxon>
        <taxon>Cupressales</taxon>
        <taxon>Taxaceae</taxon>
        <taxon>Taxus</taxon>
    </lineage>
</organism>
<evidence type="ECO:0000256" key="1">
    <source>
        <dbReference type="SAM" id="MobiDB-lite"/>
    </source>
</evidence>
<accession>A0AA38L469</accession>
<keyword evidence="3" id="KW-1185">Reference proteome</keyword>
<proteinExistence type="predicted"/>
<evidence type="ECO:0000313" key="3">
    <source>
        <dbReference type="Proteomes" id="UP000824469"/>
    </source>
</evidence>